<dbReference type="AlphaFoldDB" id="A0A1J1I6W0"/>
<protein>
    <submittedName>
        <fullName evidence="1">CLUMA_CG009476, isoform A</fullName>
    </submittedName>
</protein>
<accession>A0A1J1I6W0</accession>
<keyword evidence="2" id="KW-1185">Reference proteome</keyword>
<sequence length="60" mass="6864">MAVAFKKCNRQSKLHCDVIDKRKNHALCVLSVDATHGNLMFEKEIDACRHNNQNIEPSKL</sequence>
<name>A0A1J1I6W0_9DIPT</name>
<evidence type="ECO:0000313" key="2">
    <source>
        <dbReference type="Proteomes" id="UP000183832"/>
    </source>
</evidence>
<proteinExistence type="predicted"/>
<organism evidence="1 2">
    <name type="scientific">Clunio marinus</name>
    <dbReference type="NCBI Taxonomy" id="568069"/>
    <lineage>
        <taxon>Eukaryota</taxon>
        <taxon>Metazoa</taxon>
        <taxon>Ecdysozoa</taxon>
        <taxon>Arthropoda</taxon>
        <taxon>Hexapoda</taxon>
        <taxon>Insecta</taxon>
        <taxon>Pterygota</taxon>
        <taxon>Neoptera</taxon>
        <taxon>Endopterygota</taxon>
        <taxon>Diptera</taxon>
        <taxon>Nematocera</taxon>
        <taxon>Chironomoidea</taxon>
        <taxon>Chironomidae</taxon>
        <taxon>Clunio</taxon>
    </lineage>
</organism>
<gene>
    <name evidence="1" type="ORF">CLUMA_CG009476</name>
</gene>
<dbReference type="EMBL" id="CVRI01000043">
    <property type="protein sequence ID" value="CRK96039.1"/>
    <property type="molecule type" value="Genomic_DNA"/>
</dbReference>
<dbReference type="Proteomes" id="UP000183832">
    <property type="component" value="Unassembled WGS sequence"/>
</dbReference>
<reference evidence="1 2" key="1">
    <citation type="submission" date="2015-04" db="EMBL/GenBank/DDBJ databases">
        <authorList>
            <person name="Syromyatnikov M.Y."/>
            <person name="Popov V.N."/>
        </authorList>
    </citation>
    <scope>NUCLEOTIDE SEQUENCE [LARGE SCALE GENOMIC DNA]</scope>
</reference>
<evidence type="ECO:0000313" key="1">
    <source>
        <dbReference type="EMBL" id="CRK96039.1"/>
    </source>
</evidence>